<gene>
    <name evidence="2" type="ORF">K450DRAFT_267876</name>
</gene>
<organism evidence="2 3">
    <name type="scientific">Umbelopsis ramanniana AG</name>
    <dbReference type="NCBI Taxonomy" id="1314678"/>
    <lineage>
        <taxon>Eukaryota</taxon>
        <taxon>Fungi</taxon>
        <taxon>Fungi incertae sedis</taxon>
        <taxon>Mucoromycota</taxon>
        <taxon>Mucoromycotina</taxon>
        <taxon>Umbelopsidomycetes</taxon>
        <taxon>Umbelopsidales</taxon>
        <taxon>Umbelopsidaceae</taxon>
        <taxon>Umbelopsis</taxon>
    </lineage>
</organism>
<accession>A0AAD5EIU7</accession>
<feature type="region of interest" description="Disordered" evidence="1">
    <location>
        <begin position="121"/>
        <end position="167"/>
    </location>
</feature>
<feature type="compositionally biased region" description="Basic and acidic residues" evidence="1">
    <location>
        <begin position="141"/>
        <end position="151"/>
    </location>
</feature>
<keyword evidence="3" id="KW-1185">Reference proteome</keyword>
<evidence type="ECO:0000313" key="2">
    <source>
        <dbReference type="EMBL" id="KAI8583865.1"/>
    </source>
</evidence>
<dbReference type="AlphaFoldDB" id="A0AAD5EIU7"/>
<reference evidence="2" key="1">
    <citation type="submission" date="2021-06" db="EMBL/GenBank/DDBJ databases">
        <authorList>
            <consortium name="DOE Joint Genome Institute"/>
            <person name="Mondo S.J."/>
            <person name="Amses K.R."/>
            <person name="Simmons D.R."/>
            <person name="Longcore J.E."/>
            <person name="Seto K."/>
            <person name="Alves G.H."/>
            <person name="Bonds A.E."/>
            <person name="Quandt C.A."/>
            <person name="Davis W.J."/>
            <person name="Chang Y."/>
            <person name="Letcher P.M."/>
            <person name="Powell M.J."/>
            <person name="Kuo A."/>
            <person name="Labutti K."/>
            <person name="Pangilinan J."/>
            <person name="Andreopoulos W."/>
            <person name="Tritt A."/>
            <person name="Riley R."/>
            <person name="Hundley H."/>
            <person name="Johnson J."/>
            <person name="Lipzen A."/>
            <person name="Barry K."/>
            <person name="Berbee M.L."/>
            <person name="Buchler N.E."/>
            <person name="Grigoriev I.V."/>
            <person name="Spatafora J.W."/>
            <person name="Stajich J.E."/>
            <person name="James T.Y."/>
        </authorList>
    </citation>
    <scope>NUCLEOTIDE SEQUENCE</scope>
    <source>
        <strain evidence="2">AG</strain>
    </source>
</reference>
<name>A0AAD5EIU7_UMBRA</name>
<dbReference type="GeneID" id="75918196"/>
<evidence type="ECO:0000256" key="1">
    <source>
        <dbReference type="SAM" id="MobiDB-lite"/>
    </source>
</evidence>
<sequence length="287" mass="32606">MVLTLLQTLRLNRSSTEKMASSKTDTSTLRKLKFIKAPHQAQRNSDKGKTKGQVNSTITNVEVANHSVVDASKFDIFERGPEDSDDDDLLGMIVRPVRVPNSQTLNMKVLAHPNDIDSTTFTPGSLLNPIQREAYSPPHTYESKQEYVKSSEEDESKQEYTEQSEDDEEVPLAFVKFRVLRQKSAFEDLQMPSEGWSFSRRAISYDQLHYTLQPKSDDSASDDDSDELYFDACYDLQFHPQRHSIDDDHILRHSMSAPKVTLLSTKQAKPVHVQVEEAMSAQTVHVD</sequence>
<proteinExistence type="predicted"/>
<feature type="compositionally biased region" description="Acidic residues" evidence="1">
    <location>
        <begin position="152"/>
        <end position="167"/>
    </location>
</feature>
<dbReference type="EMBL" id="MU620894">
    <property type="protein sequence ID" value="KAI8583865.1"/>
    <property type="molecule type" value="Genomic_DNA"/>
</dbReference>
<evidence type="ECO:0000313" key="3">
    <source>
        <dbReference type="Proteomes" id="UP001206595"/>
    </source>
</evidence>
<dbReference type="Proteomes" id="UP001206595">
    <property type="component" value="Unassembled WGS sequence"/>
</dbReference>
<dbReference type="RefSeq" id="XP_051448869.1">
    <property type="nucleotide sequence ID" value="XM_051592854.1"/>
</dbReference>
<protein>
    <submittedName>
        <fullName evidence="2">Uncharacterized protein</fullName>
    </submittedName>
</protein>
<comment type="caution">
    <text evidence="2">The sequence shown here is derived from an EMBL/GenBank/DDBJ whole genome shotgun (WGS) entry which is preliminary data.</text>
</comment>
<reference evidence="2" key="2">
    <citation type="journal article" date="2022" name="Proc. Natl. Acad. Sci. U.S.A.">
        <title>Diploid-dominant life cycles characterize the early evolution of Fungi.</title>
        <authorList>
            <person name="Amses K.R."/>
            <person name="Simmons D.R."/>
            <person name="Longcore J.E."/>
            <person name="Mondo S.J."/>
            <person name="Seto K."/>
            <person name="Jeronimo G.H."/>
            <person name="Bonds A.E."/>
            <person name="Quandt C.A."/>
            <person name="Davis W.J."/>
            <person name="Chang Y."/>
            <person name="Federici B.A."/>
            <person name="Kuo A."/>
            <person name="LaButti K."/>
            <person name="Pangilinan J."/>
            <person name="Andreopoulos W."/>
            <person name="Tritt A."/>
            <person name="Riley R."/>
            <person name="Hundley H."/>
            <person name="Johnson J."/>
            <person name="Lipzen A."/>
            <person name="Barry K."/>
            <person name="Lang B.F."/>
            <person name="Cuomo C.A."/>
            <person name="Buchler N.E."/>
            <person name="Grigoriev I.V."/>
            <person name="Spatafora J.W."/>
            <person name="Stajich J.E."/>
            <person name="James T.Y."/>
        </authorList>
    </citation>
    <scope>NUCLEOTIDE SEQUENCE</scope>
    <source>
        <strain evidence="2">AG</strain>
    </source>
</reference>